<organism evidence="2 3">
    <name type="scientific">Aduncisulcus paluster</name>
    <dbReference type="NCBI Taxonomy" id="2918883"/>
    <lineage>
        <taxon>Eukaryota</taxon>
        <taxon>Metamonada</taxon>
        <taxon>Carpediemonas-like organisms</taxon>
        <taxon>Aduncisulcus</taxon>
    </lineage>
</organism>
<protein>
    <submittedName>
        <fullName evidence="2">Ribosomal protein S1-like protein</fullName>
    </submittedName>
</protein>
<dbReference type="Pfam" id="PF00575">
    <property type="entry name" value="S1"/>
    <property type="match status" value="2"/>
</dbReference>
<dbReference type="CDD" id="cd05687">
    <property type="entry name" value="S1_RPS1_repeat_ec1_hs1"/>
    <property type="match status" value="1"/>
</dbReference>
<feature type="non-terminal residue" evidence="2">
    <location>
        <position position="1"/>
    </location>
</feature>
<dbReference type="Proteomes" id="UP001057375">
    <property type="component" value="Unassembled WGS sequence"/>
</dbReference>
<dbReference type="InterPro" id="IPR050437">
    <property type="entry name" value="Ribos_protein_bS1-like"/>
</dbReference>
<proteinExistence type="predicted"/>
<evidence type="ECO:0000259" key="1">
    <source>
        <dbReference type="PROSITE" id="PS50126"/>
    </source>
</evidence>
<feature type="domain" description="S1 motif" evidence="1">
    <location>
        <begin position="23"/>
        <end position="92"/>
    </location>
</feature>
<comment type="caution">
    <text evidence="2">The sequence shown here is derived from an EMBL/GenBank/DDBJ whole genome shotgun (WGS) entry which is preliminary data.</text>
</comment>
<reference evidence="2" key="1">
    <citation type="submission" date="2022-03" db="EMBL/GenBank/DDBJ databases">
        <title>Draft genome sequence of Aduncisulcus paluster, a free-living microaerophilic Fornicata.</title>
        <authorList>
            <person name="Yuyama I."/>
            <person name="Kume K."/>
            <person name="Tamura T."/>
            <person name="Inagaki Y."/>
            <person name="Hashimoto T."/>
        </authorList>
    </citation>
    <scope>NUCLEOTIDE SEQUENCE</scope>
    <source>
        <strain evidence="2">NY0171</strain>
    </source>
</reference>
<evidence type="ECO:0000313" key="2">
    <source>
        <dbReference type="EMBL" id="GKT33977.1"/>
    </source>
</evidence>
<dbReference type="InterPro" id="IPR003029">
    <property type="entry name" value="S1_domain"/>
</dbReference>
<feature type="non-terminal residue" evidence="2">
    <location>
        <position position="170"/>
    </location>
</feature>
<dbReference type="PROSITE" id="PS50126">
    <property type="entry name" value="S1"/>
    <property type="match status" value="2"/>
</dbReference>
<accession>A0ABQ5KNG6</accession>
<dbReference type="PRINTS" id="PR00681">
    <property type="entry name" value="RIBOSOMALS1"/>
</dbReference>
<keyword evidence="3" id="KW-1185">Reference proteome</keyword>
<dbReference type="PANTHER" id="PTHR10724">
    <property type="entry name" value="30S RIBOSOMAL PROTEIN S1"/>
    <property type="match status" value="1"/>
</dbReference>
<dbReference type="SUPFAM" id="SSF50249">
    <property type="entry name" value="Nucleic acid-binding proteins"/>
    <property type="match status" value="2"/>
</dbReference>
<dbReference type="Gene3D" id="2.40.50.140">
    <property type="entry name" value="Nucleic acid-binding proteins"/>
    <property type="match status" value="2"/>
</dbReference>
<gene>
    <name evidence="2" type="ORF">ADUPG1_007579</name>
</gene>
<evidence type="ECO:0000313" key="3">
    <source>
        <dbReference type="Proteomes" id="UP001057375"/>
    </source>
</evidence>
<feature type="domain" description="S1 motif" evidence="1">
    <location>
        <begin position="110"/>
        <end position="170"/>
    </location>
</feature>
<dbReference type="InterPro" id="IPR012340">
    <property type="entry name" value="NA-bd_OB-fold"/>
</dbReference>
<sequence>TDQQDMNQFMDEIDKSMTRLEKGTILKGTVMTVSDEDVIVNIGHMSDGIISKNEISSENGKAPADVVSEGDVIDVYVLKADDGEGNVILSKKRADQIVVWDELAQAQEAGKTLEVTVKEAVKGGAVAFVKGVRAFIPASQLSVAYVENIEEFVGQTLTVKIIDLNTEKKN</sequence>
<dbReference type="SMART" id="SM00316">
    <property type="entry name" value="S1"/>
    <property type="match status" value="2"/>
</dbReference>
<name>A0ABQ5KNG6_9EUKA</name>
<dbReference type="CDD" id="cd04465">
    <property type="entry name" value="S1_RPS1_repeat_ec2_hs2"/>
    <property type="match status" value="1"/>
</dbReference>
<dbReference type="EMBL" id="BQXS01010640">
    <property type="protein sequence ID" value="GKT33977.1"/>
    <property type="molecule type" value="Genomic_DNA"/>
</dbReference>
<dbReference type="InterPro" id="IPR035104">
    <property type="entry name" value="Ribosomal_protein_S1-like"/>
</dbReference>